<reference evidence="2 3" key="1">
    <citation type="submission" date="2019-09" db="EMBL/GenBank/DDBJ databases">
        <authorList>
            <person name="Chandra G."/>
            <person name="Truman W A."/>
        </authorList>
    </citation>
    <scope>NUCLEOTIDE SEQUENCE [LARGE SCALE GENOMIC DNA]</scope>
    <source>
        <strain evidence="2">PS645</strain>
    </source>
</reference>
<name>A0A5E6XEF8_PSEFL</name>
<evidence type="ECO:0000256" key="1">
    <source>
        <dbReference type="SAM" id="MobiDB-lite"/>
    </source>
</evidence>
<evidence type="ECO:0000313" key="3">
    <source>
        <dbReference type="Proteomes" id="UP000325607"/>
    </source>
</evidence>
<dbReference type="EMBL" id="CABVGX010000080">
    <property type="protein sequence ID" value="VVN39276.1"/>
    <property type="molecule type" value="Genomic_DNA"/>
</dbReference>
<feature type="compositionally biased region" description="Polar residues" evidence="1">
    <location>
        <begin position="42"/>
        <end position="52"/>
    </location>
</feature>
<gene>
    <name evidence="2" type="ORF">PS645_05301</name>
</gene>
<organism evidence="2 3">
    <name type="scientific">Pseudomonas fluorescens</name>
    <dbReference type="NCBI Taxonomy" id="294"/>
    <lineage>
        <taxon>Bacteria</taxon>
        <taxon>Pseudomonadati</taxon>
        <taxon>Pseudomonadota</taxon>
        <taxon>Gammaproteobacteria</taxon>
        <taxon>Pseudomonadales</taxon>
        <taxon>Pseudomonadaceae</taxon>
        <taxon>Pseudomonas</taxon>
    </lineage>
</organism>
<accession>A0A5E6XEF8</accession>
<feature type="region of interest" description="Disordered" evidence="1">
    <location>
        <begin position="1"/>
        <end position="80"/>
    </location>
</feature>
<feature type="compositionally biased region" description="Basic residues" evidence="1">
    <location>
        <begin position="66"/>
        <end position="75"/>
    </location>
</feature>
<feature type="region of interest" description="Disordered" evidence="1">
    <location>
        <begin position="127"/>
        <end position="203"/>
    </location>
</feature>
<feature type="compositionally biased region" description="Polar residues" evidence="1">
    <location>
        <begin position="185"/>
        <end position="194"/>
    </location>
</feature>
<feature type="compositionally biased region" description="Polar residues" evidence="1">
    <location>
        <begin position="130"/>
        <end position="144"/>
    </location>
</feature>
<protein>
    <submittedName>
        <fullName evidence="2">Uncharacterized protein</fullName>
    </submittedName>
</protein>
<sequence length="203" mass="22721">MVSRLLRSRTGASPLTTEKSHHHRKPSSPKSPHHHRKPSPQKVPSPQGALTTEKSHHHREPSSPKSPHHHRKPHHGQALSCSDVSSRYIVVRGLAPVGWRSRPRAVIEGNQVYRVQWFHDCCAAERGQAPSPQKVPSPQGALTTEKSHHHREPSSPKSPHHRRKPSPQKSPVITEEPGHHRKPSSQKSPITTGSPRYKQVARS</sequence>
<proteinExistence type="predicted"/>
<dbReference type="Proteomes" id="UP000325607">
    <property type="component" value="Unassembled WGS sequence"/>
</dbReference>
<evidence type="ECO:0000313" key="2">
    <source>
        <dbReference type="EMBL" id="VVN39276.1"/>
    </source>
</evidence>
<feature type="compositionally biased region" description="Basic residues" evidence="1">
    <location>
        <begin position="20"/>
        <end position="39"/>
    </location>
</feature>
<dbReference type="AlphaFoldDB" id="A0A5E6XEF8"/>